<dbReference type="eggNOG" id="COG1073">
    <property type="taxonomic scope" value="Bacteria"/>
</dbReference>
<reference evidence="3" key="1">
    <citation type="journal article" date="2008" name="PLoS ONE">
        <title>Survival in nuclear waste, extreme resistance, and potential applications gleaned from the genome sequence of Kineococcus radiotolerans SRS30216.</title>
        <authorList>
            <person name="Bagwell C.E."/>
            <person name="Bhat S."/>
            <person name="Hawkins G.M."/>
            <person name="Smith B.W."/>
            <person name="Biswas T."/>
            <person name="Hoover T.R."/>
            <person name="Saunders E."/>
            <person name="Han C.S."/>
            <person name="Tsodikov O.V."/>
            <person name="Shimkets L.J."/>
        </authorList>
    </citation>
    <scope>NUCLEOTIDE SEQUENCE [LARGE SCALE GENOMIC DNA]</scope>
    <source>
        <strain evidence="3">ATCC BAA-149 / DSM 14245 / SRS30216</strain>
    </source>
</reference>
<evidence type="ECO:0000313" key="3">
    <source>
        <dbReference type="Proteomes" id="UP000001116"/>
    </source>
</evidence>
<dbReference type="ESTHER" id="kinrd-a6wda4">
    <property type="family name" value="Duf_1023"/>
</dbReference>
<dbReference type="InterPro" id="IPR029058">
    <property type="entry name" value="AB_hydrolase_fold"/>
</dbReference>
<dbReference type="Gene3D" id="3.40.50.1820">
    <property type="entry name" value="alpha/beta hydrolase"/>
    <property type="match status" value="1"/>
</dbReference>
<keyword evidence="3" id="KW-1185">Reference proteome</keyword>
<protein>
    <recommendedName>
        <fullName evidence="1">DUF1023 domain-containing protein</fullName>
    </recommendedName>
</protein>
<sequence length="339" mass="34070">MAVPTRTNRPVCTLGREEPDGEGEHVVLQRISSTRDTLEVPVPSVPPPASVQACRTGAVPLLALGCLLLSLLGLGFSRSVDPTADPTADTAVDTAAEPVATVSRDLPARYAHHRGPAGAGGDRQLLGHDTTGRGLVTEVFGDLAAARDVAVLVGGVGTDLATFDTGTLRTGARALAAVSPASAVVAWADYVSPASIGPSAAGPGLARAGGRRLGVFLDSLRENAPATHVVLVCHSYGSAVCAAALAGEDAHGVDDVVDLASPGVGEGRLPAGVRRWTATSPADPIRLVPHVRIGGFGLGVDPAGTPGARRLPVPPDGDHDDYLATGSPTLAAVAAVLSA</sequence>
<dbReference type="Pfam" id="PF06259">
    <property type="entry name" value="Abhydrolase_8"/>
    <property type="match status" value="1"/>
</dbReference>
<organism evidence="2 3">
    <name type="scientific">Kineococcus radiotolerans (strain ATCC BAA-149 / DSM 14245 / SRS30216)</name>
    <dbReference type="NCBI Taxonomy" id="266940"/>
    <lineage>
        <taxon>Bacteria</taxon>
        <taxon>Bacillati</taxon>
        <taxon>Actinomycetota</taxon>
        <taxon>Actinomycetes</taxon>
        <taxon>Kineosporiales</taxon>
        <taxon>Kineosporiaceae</taxon>
        <taxon>Kineococcus</taxon>
    </lineage>
</organism>
<evidence type="ECO:0000259" key="1">
    <source>
        <dbReference type="Pfam" id="PF06259"/>
    </source>
</evidence>
<dbReference type="AlphaFoldDB" id="A6WDA4"/>
<dbReference type="KEGG" id="kra:Krad_3329"/>
<proteinExistence type="predicted"/>
<dbReference type="EMBL" id="CP000750">
    <property type="protein sequence ID" value="ABS04793.1"/>
    <property type="molecule type" value="Genomic_DNA"/>
</dbReference>
<dbReference type="HOGENOM" id="CLU_818307_0_0_11"/>
<dbReference type="InterPro" id="IPR010427">
    <property type="entry name" value="DUF1023"/>
</dbReference>
<dbReference type="SUPFAM" id="SSF53474">
    <property type="entry name" value="alpha/beta-Hydrolases"/>
    <property type="match status" value="1"/>
</dbReference>
<name>A6WDA4_KINRD</name>
<dbReference type="Proteomes" id="UP000001116">
    <property type="component" value="Chromosome"/>
</dbReference>
<evidence type="ECO:0000313" key="2">
    <source>
        <dbReference type="EMBL" id="ABS04793.1"/>
    </source>
</evidence>
<feature type="domain" description="DUF1023" evidence="1">
    <location>
        <begin position="129"/>
        <end position="291"/>
    </location>
</feature>
<gene>
    <name evidence="2" type="ordered locus">Krad_3329</name>
</gene>
<dbReference type="STRING" id="266940.Krad_3329"/>
<accession>A6WDA4</accession>